<proteinExistence type="predicted"/>
<evidence type="ECO:0000313" key="2">
    <source>
        <dbReference type="Proteomes" id="UP001181693"/>
    </source>
</evidence>
<evidence type="ECO:0000313" key="1">
    <source>
        <dbReference type="EMBL" id="DBA27827.1"/>
    </source>
</evidence>
<gene>
    <name evidence="1" type="ORF">GDO54_008283</name>
</gene>
<accession>A0AAV3AUJ9</accession>
<name>A0AAV3AUJ9_PYXAD</name>
<comment type="caution">
    <text evidence="1">The sequence shown here is derived from an EMBL/GenBank/DDBJ whole genome shotgun (WGS) entry which is preliminary data.</text>
</comment>
<organism evidence="1 2">
    <name type="scientific">Pyxicephalus adspersus</name>
    <name type="common">African bullfrog</name>
    <dbReference type="NCBI Taxonomy" id="30357"/>
    <lineage>
        <taxon>Eukaryota</taxon>
        <taxon>Metazoa</taxon>
        <taxon>Chordata</taxon>
        <taxon>Craniata</taxon>
        <taxon>Vertebrata</taxon>
        <taxon>Euteleostomi</taxon>
        <taxon>Amphibia</taxon>
        <taxon>Batrachia</taxon>
        <taxon>Anura</taxon>
        <taxon>Neobatrachia</taxon>
        <taxon>Ranoidea</taxon>
        <taxon>Pyxicephalidae</taxon>
        <taxon>Pyxicephalinae</taxon>
        <taxon>Pyxicephalus</taxon>
    </lineage>
</organism>
<dbReference type="Proteomes" id="UP001181693">
    <property type="component" value="Unassembled WGS sequence"/>
</dbReference>
<keyword evidence="2" id="KW-1185">Reference proteome</keyword>
<sequence>MECESKAKRFNLVLFELAESSMSWMPSLPVIYCKPSNPVMSALRKSRCSLFQWQQFPQPPERMGNARMWAIAGRREVLGCRVWKNAGPRRMGRGAGAHLD</sequence>
<reference evidence="1" key="1">
    <citation type="thesis" date="2020" institute="ProQuest LLC" country="789 East Eisenhower Parkway, Ann Arbor, MI, USA">
        <title>Comparative Genomics and Chromosome Evolution.</title>
        <authorList>
            <person name="Mudd A.B."/>
        </authorList>
    </citation>
    <scope>NUCLEOTIDE SEQUENCE</scope>
    <source>
        <strain evidence="1">1538</strain>
        <tissue evidence="1">Blood</tissue>
    </source>
</reference>
<protein>
    <submittedName>
        <fullName evidence="1">Uncharacterized protein</fullName>
    </submittedName>
</protein>
<dbReference type="EMBL" id="DYDO01000003">
    <property type="protein sequence ID" value="DBA27827.1"/>
    <property type="molecule type" value="Genomic_DNA"/>
</dbReference>
<dbReference type="AlphaFoldDB" id="A0AAV3AUJ9"/>